<accession>A0A1B2ELR6</accession>
<dbReference type="EMBL" id="CP016616">
    <property type="protein sequence ID" value="ANY80901.1"/>
    <property type="molecule type" value="Genomic_DNA"/>
</dbReference>
<proteinExistence type="predicted"/>
<dbReference type="KEGG" id="moc:BB934_23935"/>
<reference evidence="1" key="1">
    <citation type="submission" date="2016-07" db="EMBL/GenBank/DDBJ databases">
        <title>Microvirga ossetica sp. nov. a new species of rhizobia isolated from root nodules of the legume species Vicia alpestris Steven originated from North Ossetia region in the Caucasus.</title>
        <authorList>
            <person name="Safronova V.I."/>
            <person name="Kuznetsova I.G."/>
            <person name="Sazanova A.L."/>
            <person name="Belimov A."/>
            <person name="Andronov E."/>
            <person name="Osledkin Y.S."/>
            <person name="Onishchuk O.P."/>
            <person name="Kurchak O.N."/>
            <person name="Shaposhnikov A.I."/>
            <person name="Willems A."/>
            <person name="Tikhonovich I.A."/>
        </authorList>
    </citation>
    <scope>NUCLEOTIDE SEQUENCE [LARGE SCALE GENOMIC DNA]</scope>
    <source>
        <strain evidence="1">V5/3M</strain>
    </source>
</reference>
<evidence type="ECO:0000313" key="1">
    <source>
        <dbReference type="EMBL" id="ANY80901.1"/>
    </source>
</evidence>
<gene>
    <name evidence="1" type="ORF">BB934_23935</name>
</gene>
<dbReference type="Pfam" id="PF06186">
    <property type="entry name" value="DUF992"/>
    <property type="match status" value="1"/>
</dbReference>
<sequence>MVGSAAAQREKLSCSFVSAAGGMPSNYLGEIEAIGTPIGVSERTRVVWQVLTVGGGTTRGLLTVSYSNAASSNQIESTLLRGGPNGDTYLRVVSVDGHAEPSFVTEVAGLSLRLAE</sequence>
<dbReference type="AlphaFoldDB" id="A0A1B2ELR6"/>
<name>A0A1B2ELR6_9HYPH</name>
<organism evidence="1">
    <name type="scientific">Microvirga ossetica</name>
    <dbReference type="NCBI Taxonomy" id="1882682"/>
    <lineage>
        <taxon>Bacteria</taxon>
        <taxon>Pseudomonadati</taxon>
        <taxon>Pseudomonadota</taxon>
        <taxon>Alphaproteobacteria</taxon>
        <taxon>Hyphomicrobiales</taxon>
        <taxon>Methylobacteriaceae</taxon>
        <taxon>Microvirga</taxon>
    </lineage>
</organism>
<dbReference type="InterPro" id="IPR009333">
    <property type="entry name" value="DUF992"/>
</dbReference>
<protein>
    <submittedName>
        <fullName evidence="1">Uncharacterized protein</fullName>
    </submittedName>
</protein>